<evidence type="ECO:0000313" key="1">
    <source>
        <dbReference type="EMBL" id="GFO38204.1"/>
    </source>
</evidence>
<organism evidence="1 2">
    <name type="scientific">Plakobranchus ocellatus</name>
    <dbReference type="NCBI Taxonomy" id="259542"/>
    <lineage>
        <taxon>Eukaryota</taxon>
        <taxon>Metazoa</taxon>
        <taxon>Spiralia</taxon>
        <taxon>Lophotrochozoa</taxon>
        <taxon>Mollusca</taxon>
        <taxon>Gastropoda</taxon>
        <taxon>Heterobranchia</taxon>
        <taxon>Euthyneura</taxon>
        <taxon>Panpulmonata</taxon>
        <taxon>Sacoglossa</taxon>
        <taxon>Placobranchoidea</taxon>
        <taxon>Plakobranchidae</taxon>
        <taxon>Plakobranchus</taxon>
    </lineage>
</organism>
<keyword evidence="2" id="KW-1185">Reference proteome</keyword>
<reference evidence="1 2" key="1">
    <citation type="journal article" date="2021" name="Elife">
        <title>Chloroplast acquisition without the gene transfer in kleptoplastic sea slugs, Plakobranchus ocellatus.</title>
        <authorList>
            <person name="Maeda T."/>
            <person name="Takahashi S."/>
            <person name="Yoshida T."/>
            <person name="Shimamura S."/>
            <person name="Takaki Y."/>
            <person name="Nagai Y."/>
            <person name="Toyoda A."/>
            <person name="Suzuki Y."/>
            <person name="Arimoto A."/>
            <person name="Ishii H."/>
            <person name="Satoh N."/>
            <person name="Nishiyama T."/>
            <person name="Hasebe M."/>
            <person name="Maruyama T."/>
            <person name="Minagawa J."/>
            <person name="Obokata J."/>
            <person name="Shigenobu S."/>
        </authorList>
    </citation>
    <scope>NUCLEOTIDE SEQUENCE [LARGE SCALE GENOMIC DNA]</scope>
</reference>
<comment type="caution">
    <text evidence="1">The sequence shown here is derived from an EMBL/GenBank/DDBJ whole genome shotgun (WGS) entry which is preliminary data.</text>
</comment>
<evidence type="ECO:0000313" key="2">
    <source>
        <dbReference type="Proteomes" id="UP000735302"/>
    </source>
</evidence>
<sequence length="97" mass="11014">MLEEFTAENDLIILNCGEQTFVHSAYPSTLVVDLAVASPSIAAKCSWAAHSDLDAARSSISFHKGMKLKTRVPWFTREWRQVLRKEKRPKGSILRRL</sequence>
<name>A0AAV4D206_9GAST</name>
<gene>
    <name evidence="1" type="ORF">PoB_006470900</name>
</gene>
<dbReference type="AlphaFoldDB" id="A0AAV4D206"/>
<dbReference type="Proteomes" id="UP000735302">
    <property type="component" value="Unassembled WGS sequence"/>
</dbReference>
<proteinExistence type="predicted"/>
<dbReference type="EMBL" id="BLXT01007309">
    <property type="protein sequence ID" value="GFO38204.1"/>
    <property type="molecule type" value="Genomic_DNA"/>
</dbReference>
<protein>
    <submittedName>
        <fullName evidence="1">Uncharacterized protein</fullName>
    </submittedName>
</protein>
<accession>A0AAV4D206</accession>